<dbReference type="Proteomes" id="UP000078595">
    <property type="component" value="Chromosome 6"/>
</dbReference>
<dbReference type="KEGG" id="kdj:28969047"/>
<protein>
    <submittedName>
        <fullName evidence="2">Uncharacterized protein</fullName>
    </submittedName>
</protein>
<gene>
    <name evidence="2" type="ORF">I303_05348</name>
    <name evidence="3" type="ORF">I303_105205</name>
</gene>
<reference evidence="3" key="2">
    <citation type="submission" date="2013-07" db="EMBL/GenBank/DDBJ databases">
        <authorList>
            <consortium name="The Broad Institute Genome Sequencing Platform"/>
            <person name="Cuomo C."/>
            <person name="Litvintseva A."/>
            <person name="Chen Y."/>
            <person name="Heitman J."/>
            <person name="Sun S."/>
            <person name="Springer D."/>
            <person name="Dromer F."/>
            <person name="Young S.K."/>
            <person name="Zeng Q."/>
            <person name="Gargeya S."/>
            <person name="Fitzgerald M."/>
            <person name="Abouelleil A."/>
            <person name="Alvarado L."/>
            <person name="Berlin A.M."/>
            <person name="Chapman S.B."/>
            <person name="Dewar J."/>
            <person name="Goldberg J."/>
            <person name="Griggs A."/>
            <person name="Gujja S."/>
            <person name="Hansen M."/>
            <person name="Howarth C."/>
            <person name="Imamovic A."/>
            <person name="Larimer J."/>
            <person name="McCowan C."/>
            <person name="Murphy C."/>
            <person name="Pearson M."/>
            <person name="Priest M."/>
            <person name="Roberts A."/>
            <person name="Saif S."/>
            <person name="Shea T."/>
            <person name="Sykes S."/>
            <person name="Wortman J."/>
            <person name="Nusbaum C."/>
            <person name="Birren B."/>
        </authorList>
    </citation>
    <scope>NUCLEOTIDE SEQUENCE</scope>
    <source>
        <strain evidence="3">CBS 10117</strain>
    </source>
</reference>
<accession>A0A1A6A356</accession>
<keyword evidence="4" id="KW-1185">Reference proteome</keyword>
<name>A0A1A6A356_9TREE</name>
<dbReference type="EMBL" id="CP144535">
    <property type="protein sequence ID" value="WWC62608.1"/>
    <property type="molecule type" value="Genomic_DNA"/>
</dbReference>
<evidence type="ECO:0000313" key="2">
    <source>
        <dbReference type="EMBL" id="OBR84490.1"/>
    </source>
</evidence>
<evidence type="ECO:0000256" key="1">
    <source>
        <dbReference type="SAM" id="MobiDB-lite"/>
    </source>
</evidence>
<feature type="compositionally biased region" description="Gly residues" evidence="1">
    <location>
        <begin position="129"/>
        <end position="174"/>
    </location>
</feature>
<feature type="compositionally biased region" description="Polar residues" evidence="1">
    <location>
        <begin position="14"/>
        <end position="27"/>
    </location>
</feature>
<dbReference type="VEuPathDB" id="FungiDB:I303_05348"/>
<feature type="region of interest" description="Disordered" evidence="1">
    <location>
        <begin position="1"/>
        <end position="112"/>
    </location>
</feature>
<feature type="compositionally biased region" description="Basic residues" evidence="1">
    <location>
        <begin position="98"/>
        <end position="107"/>
    </location>
</feature>
<proteinExistence type="predicted"/>
<reference evidence="3" key="3">
    <citation type="submission" date="2024-02" db="EMBL/GenBank/DDBJ databases">
        <title>Comparative genomics of Cryptococcus and Kwoniella reveals pathogenesis evolution and contrasting modes of karyotype evolution via chromosome fusion or intercentromeric recombination.</title>
        <authorList>
            <person name="Coelho M.A."/>
            <person name="David-Palma M."/>
            <person name="Shea T."/>
            <person name="Bowers K."/>
            <person name="McGinley-Smith S."/>
            <person name="Mohammad A.W."/>
            <person name="Gnirke A."/>
            <person name="Yurkov A.M."/>
            <person name="Nowrousian M."/>
            <person name="Sun S."/>
            <person name="Cuomo C.A."/>
            <person name="Heitman J."/>
        </authorList>
    </citation>
    <scope>NUCLEOTIDE SEQUENCE</scope>
    <source>
        <strain evidence="3">CBS 10117</strain>
    </source>
</reference>
<dbReference type="AlphaFoldDB" id="A0A1A6A356"/>
<feature type="compositionally biased region" description="Polar residues" evidence="1">
    <location>
        <begin position="65"/>
        <end position="86"/>
    </location>
</feature>
<evidence type="ECO:0000313" key="4">
    <source>
        <dbReference type="Proteomes" id="UP000078595"/>
    </source>
</evidence>
<feature type="region of interest" description="Disordered" evidence="1">
    <location>
        <begin position="124"/>
        <end position="174"/>
    </location>
</feature>
<dbReference type="EMBL" id="KI894032">
    <property type="protein sequence ID" value="OBR84490.1"/>
    <property type="molecule type" value="Genomic_DNA"/>
</dbReference>
<evidence type="ECO:0000313" key="3">
    <source>
        <dbReference type="EMBL" id="WWC62608.1"/>
    </source>
</evidence>
<dbReference type="RefSeq" id="XP_018262332.1">
    <property type="nucleotide sequence ID" value="XM_018408641.1"/>
</dbReference>
<dbReference type="GeneID" id="28969047"/>
<reference evidence="2" key="1">
    <citation type="submission" date="2013-07" db="EMBL/GenBank/DDBJ databases">
        <title>The Genome Sequence of Cryptococcus dejecticola CBS10117.</title>
        <authorList>
            <consortium name="The Broad Institute Genome Sequencing Platform"/>
            <person name="Cuomo C."/>
            <person name="Litvintseva A."/>
            <person name="Chen Y."/>
            <person name="Heitman J."/>
            <person name="Sun S."/>
            <person name="Springer D."/>
            <person name="Dromer F."/>
            <person name="Young S.K."/>
            <person name="Zeng Q."/>
            <person name="Gargeya S."/>
            <person name="Fitzgerald M."/>
            <person name="Abouelleil A."/>
            <person name="Alvarado L."/>
            <person name="Berlin A.M."/>
            <person name="Chapman S.B."/>
            <person name="Dewar J."/>
            <person name="Goldberg J."/>
            <person name="Griggs A."/>
            <person name="Gujja S."/>
            <person name="Hansen M."/>
            <person name="Howarth C."/>
            <person name="Imamovic A."/>
            <person name="Larimer J."/>
            <person name="McCowan C."/>
            <person name="Murphy C."/>
            <person name="Pearson M."/>
            <person name="Priest M."/>
            <person name="Roberts A."/>
            <person name="Saif S."/>
            <person name="Shea T."/>
            <person name="Sykes S."/>
            <person name="Wortman J."/>
            <person name="Nusbaum C."/>
            <person name="Birren B."/>
        </authorList>
    </citation>
    <scope>NUCLEOTIDE SEQUENCE [LARGE SCALE GENOMIC DNA]</scope>
    <source>
        <strain evidence="2">CBS 10117</strain>
    </source>
</reference>
<sequence length="174" mass="17237">MSTEYPPASGGLQPITTQPTSISAPSITPQPQPKAQAQEQGQEREQEENPQKYEPKIGSEVKVSAKNQPNPYVSSTNTPLTRQYPLTSGKPKYETYAQKKRRERRAKKAEAWGSLAEAGASLGQAIGDLSGGGGGGGGHSGGHSGGHGDGGGGGSSGGGSSGCGGGGGGGGGGC</sequence>
<organism evidence="2">
    <name type="scientific">Kwoniella dejecticola CBS 10117</name>
    <dbReference type="NCBI Taxonomy" id="1296121"/>
    <lineage>
        <taxon>Eukaryota</taxon>
        <taxon>Fungi</taxon>
        <taxon>Dikarya</taxon>
        <taxon>Basidiomycota</taxon>
        <taxon>Agaricomycotina</taxon>
        <taxon>Tremellomycetes</taxon>
        <taxon>Tremellales</taxon>
        <taxon>Cryptococcaceae</taxon>
        <taxon>Kwoniella</taxon>
    </lineage>
</organism>
<feature type="compositionally biased region" description="Basic and acidic residues" evidence="1">
    <location>
        <begin position="41"/>
        <end position="59"/>
    </location>
</feature>